<dbReference type="STRING" id="1120923.SAMN02746095_02952"/>
<keyword evidence="2" id="KW-1185">Reference proteome</keyword>
<protein>
    <submittedName>
        <fullName evidence="1">Uncharacterized protein</fullName>
    </submittedName>
</protein>
<dbReference type="RefSeq" id="WP_241869343.1">
    <property type="nucleotide sequence ID" value="NZ_BANC01000030.1"/>
</dbReference>
<dbReference type="EMBL" id="BANC01000030">
    <property type="protein sequence ID" value="GAN79780.1"/>
    <property type="molecule type" value="Genomic_DNA"/>
</dbReference>
<reference evidence="1 2" key="1">
    <citation type="submission" date="2012-11" db="EMBL/GenBank/DDBJ databases">
        <title>Whole genome sequence of Acidocella aminolytica 101 = DSM 11237.</title>
        <authorList>
            <person name="Azuma Y."/>
            <person name="Higashiura N."/>
            <person name="Hirakawa H."/>
            <person name="Matsushita K."/>
        </authorList>
    </citation>
    <scope>NUCLEOTIDE SEQUENCE [LARGE SCALE GENOMIC DNA]</scope>
    <source>
        <strain evidence="2">101 / DSM 11237</strain>
    </source>
</reference>
<organism evidence="1 2">
    <name type="scientific">Acidocella aminolytica 101 = DSM 11237</name>
    <dbReference type="NCBI Taxonomy" id="1120923"/>
    <lineage>
        <taxon>Bacteria</taxon>
        <taxon>Pseudomonadati</taxon>
        <taxon>Pseudomonadota</taxon>
        <taxon>Alphaproteobacteria</taxon>
        <taxon>Acetobacterales</taxon>
        <taxon>Acidocellaceae</taxon>
        <taxon>Acidocella</taxon>
    </lineage>
</organism>
<dbReference type="Proteomes" id="UP000032668">
    <property type="component" value="Unassembled WGS sequence"/>
</dbReference>
<gene>
    <name evidence="1" type="ORF">Aam_030_013</name>
</gene>
<accession>A0A0D6PDE8</accession>
<dbReference type="AlphaFoldDB" id="A0A0D6PDE8"/>
<evidence type="ECO:0000313" key="1">
    <source>
        <dbReference type="EMBL" id="GAN79780.1"/>
    </source>
</evidence>
<comment type="caution">
    <text evidence="1">The sequence shown here is derived from an EMBL/GenBank/DDBJ whole genome shotgun (WGS) entry which is preliminary data.</text>
</comment>
<proteinExistence type="predicted"/>
<sequence>MSGSAPPATAYSPTISTTPVGGNYSANFSTAALEAWEKADVRRFCGYPPYGGAGMSGFWGFRFFQAYGLLEYRMTNLAPYEFQVVRYHLNYLVQLEAAQATASDNLDTNQASVWLHNQNEIRDRAILFDEWRRKLCNAVGIPPGPQLEGAATGRITI</sequence>
<name>A0A0D6PDE8_9PROT</name>
<evidence type="ECO:0000313" key="2">
    <source>
        <dbReference type="Proteomes" id="UP000032668"/>
    </source>
</evidence>